<dbReference type="Proteomes" id="UP000196239">
    <property type="component" value="Chromosome 1"/>
</dbReference>
<protein>
    <recommendedName>
        <fullName evidence="3">PepSY domain-containing protein</fullName>
    </recommendedName>
</protein>
<accession>A0A128A4J3</accession>
<name>A0A128A4J3_9ARCH</name>
<reference evidence="2" key="1">
    <citation type="submission" date="2015-10" db="EMBL/GenBank/DDBJ databases">
        <authorList>
            <person name="Lehtovirta-Morley L.E."/>
            <person name="Vieille C."/>
        </authorList>
    </citation>
    <scope>NUCLEOTIDE SEQUENCE [LARGE SCALE GENOMIC DNA]</scope>
</reference>
<gene>
    <name evidence="1" type="ORF">NDEV_1518</name>
</gene>
<evidence type="ECO:0000313" key="2">
    <source>
        <dbReference type="Proteomes" id="UP000196239"/>
    </source>
</evidence>
<keyword evidence="2" id="KW-1185">Reference proteome</keyword>
<organism evidence="1 2">
    <name type="scientific">Nitrosotalea devaniterrae</name>
    <dbReference type="NCBI Taxonomy" id="1078905"/>
    <lineage>
        <taxon>Archaea</taxon>
        <taxon>Nitrososphaerota</taxon>
        <taxon>Nitrososphaeria</taxon>
        <taxon>Nitrosotaleales</taxon>
        <taxon>Nitrosotaleaceae</taxon>
        <taxon>Nitrosotalea</taxon>
    </lineage>
</organism>
<proteinExistence type="predicted"/>
<sequence length="67" mass="7590">MSADIRVRNAIQIARKFLEQYNSPVVFKSASLNGTICDITMDIGLTHERIVQVKIYITTGTILEYTQ</sequence>
<evidence type="ECO:0008006" key="3">
    <source>
        <dbReference type="Google" id="ProtNLM"/>
    </source>
</evidence>
<evidence type="ECO:0000313" key="1">
    <source>
        <dbReference type="EMBL" id="CUR52283.1"/>
    </source>
</evidence>
<dbReference type="KEGG" id="ndv:NDEV_1518"/>
<dbReference type="AlphaFoldDB" id="A0A128A4J3"/>
<dbReference type="EMBL" id="LN890280">
    <property type="protein sequence ID" value="CUR52283.1"/>
    <property type="molecule type" value="Genomic_DNA"/>
</dbReference>